<dbReference type="EMBL" id="LN907858">
    <property type="protein sequence ID" value="CUU39230.1"/>
    <property type="molecule type" value="Genomic_DNA"/>
</dbReference>
<organism evidence="1 2">
    <name type="scientific">Helicobacter typhlonius</name>
    <dbReference type="NCBI Taxonomy" id="76936"/>
    <lineage>
        <taxon>Bacteria</taxon>
        <taxon>Pseudomonadati</taxon>
        <taxon>Campylobacterota</taxon>
        <taxon>Epsilonproteobacteria</taxon>
        <taxon>Campylobacterales</taxon>
        <taxon>Helicobacteraceae</taxon>
        <taxon>Helicobacter</taxon>
    </lineage>
</organism>
<dbReference type="Proteomes" id="UP000064525">
    <property type="component" value="Chromosome I"/>
</dbReference>
<evidence type="ECO:0000313" key="2">
    <source>
        <dbReference type="Proteomes" id="UP000064525"/>
    </source>
</evidence>
<accession>A0A0S4PVI5</accession>
<name>A0A0S4PVI5_9HELI</name>
<protein>
    <submittedName>
        <fullName evidence="1">Uncharacterized protein</fullName>
    </submittedName>
</protein>
<gene>
    <name evidence="1" type="ORF">BN2458_PEG0343</name>
</gene>
<evidence type="ECO:0000313" key="1">
    <source>
        <dbReference type="EMBL" id="CUU39230.1"/>
    </source>
</evidence>
<dbReference type="AlphaFoldDB" id="A0A0S4PVI5"/>
<reference evidence="2" key="1">
    <citation type="submission" date="2015-11" db="EMBL/GenBank/DDBJ databases">
        <authorList>
            <person name="Anvar S.Y."/>
        </authorList>
    </citation>
    <scope>NUCLEOTIDE SEQUENCE [LARGE SCALE GENOMIC DNA]</scope>
</reference>
<dbReference type="PATRIC" id="fig|76936.10.peg.332"/>
<dbReference type="KEGG" id="hty:BN2458_PEG0343"/>
<sequence>MLVFIKSTAYASTLESQIDKLVYKLYNPTNEEIKIIEK</sequence>
<proteinExistence type="predicted"/>